<reference evidence="13 14" key="1">
    <citation type="submission" date="2021-11" db="EMBL/GenBank/DDBJ databases">
        <authorList>
            <person name="Liang Q."/>
            <person name="Mou H."/>
            <person name="Liu Z."/>
        </authorList>
    </citation>
    <scope>NUCLEOTIDE SEQUENCE [LARGE SCALE GENOMIC DNA]</scope>
    <source>
        <strain evidence="13 14">CHU3</strain>
    </source>
</reference>
<keyword evidence="14" id="KW-1185">Reference proteome</keyword>
<gene>
    <name evidence="13" type="ORF">LNV07_02920</name>
</gene>
<dbReference type="InterPro" id="IPR050450">
    <property type="entry name" value="COX15/CtaA_HemeA_synthase"/>
</dbReference>
<evidence type="ECO:0000256" key="8">
    <source>
        <dbReference type="ARBA" id="ARBA00023133"/>
    </source>
</evidence>
<evidence type="ECO:0000256" key="10">
    <source>
        <dbReference type="ARBA" id="ARBA00023157"/>
    </source>
</evidence>
<name>A0ABT2Y9R9_9BURK</name>
<feature type="transmembrane region" description="Helical" evidence="12">
    <location>
        <begin position="293"/>
        <end position="313"/>
    </location>
</feature>
<evidence type="ECO:0000313" key="14">
    <source>
        <dbReference type="Proteomes" id="UP001209701"/>
    </source>
</evidence>
<dbReference type="RefSeq" id="WP_263569653.1">
    <property type="nucleotide sequence ID" value="NZ_JAJIRN010000001.1"/>
</dbReference>
<keyword evidence="4" id="KW-0479">Metal-binding</keyword>
<accession>A0ABT2Y9R9</accession>
<evidence type="ECO:0000256" key="1">
    <source>
        <dbReference type="ARBA" id="ARBA00004141"/>
    </source>
</evidence>
<keyword evidence="9 12" id="KW-0472">Membrane</keyword>
<sequence>MNSVDHRLKALRRLALLCMIMVLAVTGLSAYIRLSKVGLGCTDWPQCYGQSLRQAQQGQAPTTQEQTSTAMARLAHRATAVTALLLVIMMVMSCYGAGAGPALRQHGPTALALLGLTLFLAVLGVWSSGARVPAVTIGNLLGGFGLLALCGRLSAAGLLESAGGFRYCLIPALLLLLLQVVLGGLVSASYAGMSCSGWGECLASAGAIDWAALNPWREPLLAQLQPQGPAVNPNGALAQSLHRLLALGLALLLPALAIQAWRLGRPRRACLLLLLLLAQTALGFAMLQGSLPLSLAMLHNLLAAGLLSALLLLF</sequence>
<evidence type="ECO:0000256" key="6">
    <source>
        <dbReference type="ARBA" id="ARBA00023002"/>
    </source>
</evidence>
<evidence type="ECO:0000256" key="5">
    <source>
        <dbReference type="ARBA" id="ARBA00022989"/>
    </source>
</evidence>
<organism evidence="13 14">
    <name type="scientific">Roseateles oligotrophus</name>
    <dbReference type="NCBI Taxonomy" id="1769250"/>
    <lineage>
        <taxon>Bacteria</taxon>
        <taxon>Pseudomonadati</taxon>
        <taxon>Pseudomonadota</taxon>
        <taxon>Betaproteobacteria</taxon>
        <taxon>Burkholderiales</taxon>
        <taxon>Sphaerotilaceae</taxon>
        <taxon>Roseateles</taxon>
    </lineage>
</organism>
<proteinExistence type="predicted"/>
<keyword evidence="7" id="KW-0408">Iron</keyword>
<dbReference type="InterPro" id="IPR003780">
    <property type="entry name" value="COX15/CtaA_fam"/>
</dbReference>
<dbReference type="EMBL" id="JAJIRN010000001">
    <property type="protein sequence ID" value="MCV2367047.1"/>
    <property type="molecule type" value="Genomic_DNA"/>
</dbReference>
<dbReference type="Pfam" id="PF02628">
    <property type="entry name" value="COX15-CtaA"/>
    <property type="match status" value="1"/>
</dbReference>
<evidence type="ECO:0000256" key="11">
    <source>
        <dbReference type="ARBA" id="ARBA00023444"/>
    </source>
</evidence>
<keyword evidence="6" id="KW-0560">Oxidoreductase</keyword>
<evidence type="ECO:0000256" key="4">
    <source>
        <dbReference type="ARBA" id="ARBA00022723"/>
    </source>
</evidence>
<evidence type="ECO:0000256" key="2">
    <source>
        <dbReference type="ARBA" id="ARBA00022475"/>
    </source>
</evidence>
<keyword evidence="10" id="KW-1015">Disulfide bond</keyword>
<feature type="transmembrane region" description="Helical" evidence="12">
    <location>
        <begin position="167"/>
        <end position="190"/>
    </location>
</feature>
<keyword evidence="5 12" id="KW-1133">Transmembrane helix</keyword>
<protein>
    <submittedName>
        <fullName evidence="13">COX15/CtaA family protein</fullName>
    </submittedName>
</protein>
<feature type="transmembrane region" description="Helical" evidence="12">
    <location>
        <begin position="134"/>
        <end position="155"/>
    </location>
</feature>
<dbReference type="Proteomes" id="UP001209701">
    <property type="component" value="Unassembled WGS sequence"/>
</dbReference>
<feature type="transmembrane region" description="Helical" evidence="12">
    <location>
        <begin position="270"/>
        <end position="287"/>
    </location>
</feature>
<comment type="caution">
    <text evidence="13">The sequence shown here is derived from an EMBL/GenBank/DDBJ whole genome shotgun (WGS) entry which is preliminary data.</text>
</comment>
<evidence type="ECO:0000256" key="12">
    <source>
        <dbReference type="SAM" id="Phobius"/>
    </source>
</evidence>
<feature type="transmembrane region" description="Helical" evidence="12">
    <location>
        <begin position="110"/>
        <end position="128"/>
    </location>
</feature>
<evidence type="ECO:0000256" key="3">
    <source>
        <dbReference type="ARBA" id="ARBA00022692"/>
    </source>
</evidence>
<evidence type="ECO:0000313" key="13">
    <source>
        <dbReference type="EMBL" id="MCV2367047.1"/>
    </source>
</evidence>
<evidence type="ECO:0000256" key="7">
    <source>
        <dbReference type="ARBA" id="ARBA00023004"/>
    </source>
</evidence>
<feature type="transmembrane region" description="Helical" evidence="12">
    <location>
        <begin position="14"/>
        <end position="34"/>
    </location>
</feature>
<feature type="transmembrane region" description="Helical" evidence="12">
    <location>
        <begin position="78"/>
        <end position="98"/>
    </location>
</feature>
<dbReference type="PANTHER" id="PTHR35457:SF1">
    <property type="entry name" value="HEME A SYNTHASE"/>
    <property type="match status" value="1"/>
</dbReference>
<comment type="subcellular location">
    <subcellularLocation>
        <location evidence="1">Membrane</location>
        <topology evidence="1">Multi-pass membrane protein</topology>
    </subcellularLocation>
</comment>
<evidence type="ECO:0000256" key="9">
    <source>
        <dbReference type="ARBA" id="ARBA00023136"/>
    </source>
</evidence>
<keyword evidence="2" id="KW-1003">Cell membrane</keyword>
<keyword evidence="8" id="KW-0350">Heme biosynthesis</keyword>
<dbReference type="PANTHER" id="PTHR35457">
    <property type="entry name" value="HEME A SYNTHASE"/>
    <property type="match status" value="1"/>
</dbReference>
<keyword evidence="3 12" id="KW-0812">Transmembrane</keyword>
<feature type="transmembrane region" description="Helical" evidence="12">
    <location>
        <begin position="241"/>
        <end position="258"/>
    </location>
</feature>
<comment type="pathway">
    <text evidence="11">Porphyrin-containing compound metabolism.</text>
</comment>